<dbReference type="AlphaFoldDB" id="A0A4R9GJM3"/>
<organism evidence="6 7">
    <name type="scientific">Leptospira fletcheri</name>
    <dbReference type="NCBI Taxonomy" id="2484981"/>
    <lineage>
        <taxon>Bacteria</taxon>
        <taxon>Pseudomonadati</taxon>
        <taxon>Spirochaetota</taxon>
        <taxon>Spirochaetia</taxon>
        <taxon>Leptospirales</taxon>
        <taxon>Leptospiraceae</taxon>
        <taxon>Leptospira</taxon>
    </lineage>
</organism>
<dbReference type="Gene3D" id="3.40.50.300">
    <property type="entry name" value="P-loop containing nucleotide triphosphate hydrolases"/>
    <property type="match status" value="1"/>
</dbReference>
<dbReference type="PROSITE" id="PS50893">
    <property type="entry name" value="ABC_TRANSPORTER_2"/>
    <property type="match status" value="1"/>
</dbReference>
<gene>
    <name evidence="6" type="ORF">EHO60_08635</name>
</gene>
<dbReference type="GO" id="GO:0016887">
    <property type="term" value="F:ATP hydrolysis activity"/>
    <property type="evidence" value="ECO:0007669"/>
    <property type="project" value="InterPro"/>
</dbReference>
<evidence type="ECO:0000313" key="7">
    <source>
        <dbReference type="Proteomes" id="UP000298458"/>
    </source>
</evidence>
<dbReference type="SMART" id="SM00382">
    <property type="entry name" value="AAA"/>
    <property type="match status" value="1"/>
</dbReference>
<dbReference type="InterPro" id="IPR050319">
    <property type="entry name" value="ABC_transp_ATP-bind"/>
</dbReference>
<dbReference type="PROSITE" id="PS00211">
    <property type="entry name" value="ABC_TRANSPORTER_1"/>
    <property type="match status" value="1"/>
</dbReference>
<evidence type="ECO:0000256" key="3">
    <source>
        <dbReference type="ARBA" id="ARBA00022741"/>
    </source>
</evidence>
<dbReference type="PANTHER" id="PTHR43776:SF7">
    <property type="entry name" value="D,D-DIPEPTIDE TRANSPORT ATP-BINDING PROTEIN DDPF-RELATED"/>
    <property type="match status" value="1"/>
</dbReference>
<comment type="caution">
    <text evidence="6">The sequence shown here is derived from an EMBL/GenBank/DDBJ whole genome shotgun (WGS) entry which is preliminary data.</text>
</comment>
<dbReference type="GO" id="GO:0005524">
    <property type="term" value="F:ATP binding"/>
    <property type="evidence" value="ECO:0007669"/>
    <property type="project" value="UniProtKB-KW"/>
</dbReference>
<dbReference type="CDD" id="cd03257">
    <property type="entry name" value="ABC_NikE_OppD_transporters"/>
    <property type="match status" value="1"/>
</dbReference>
<evidence type="ECO:0000256" key="1">
    <source>
        <dbReference type="ARBA" id="ARBA00005417"/>
    </source>
</evidence>
<keyword evidence="3" id="KW-0547">Nucleotide-binding</keyword>
<proteinExistence type="inferred from homology"/>
<dbReference type="InterPro" id="IPR017871">
    <property type="entry name" value="ABC_transporter-like_CS"/>
</dbReference>
<dbReference type="PANTHER" id="PTHR43776">
    <property type="entry name" value="TRANSPORT ATP-BINDING PROTEIN"/>
    <property type="match status" value="1"/>
</dbReference>
<dbReference type="Proteomes" id="UP000298458">
    <property type="component" value="Unassembled WGS sequence"/>
</dbReference>
<protein>
    <submittedName>
        <fullName evidence="6">ABC transporter ATP-binding protein</fullName>
    </submittedName>
</protein>
<sequence>MEAPDSFSETALEAFGLSIKTTEKTLVKDVFLKIPKGEFYALLGRSGSGKSTFLKGILGLPFPSSWKLDGTILFFGRPKSTFPPRDIQPVFQDPVLSFNPTWTLEKSLSEPLRIFQEAKTYEASVRHWLPILGLEEKDRDRLPSFFSGGELQRFALLRALLCRPKILLLDEATSALDPILNSEILSALSELRGKEGVTILWVTHNIKSAFKYCSRIGVMEKGRIVEEGTPSELRRRPREEETRLFVASLPGEGRK</sequence>
<dbReference type="InterPro" id="IPR027417">
    <property type="entry name" value="P-loop_NTPase"/>
</dbReference>
<dbReference type="InterPro" id="IPR003439">
    <property type="entry name" value="ABC_transporter-like_ATP-bd"/>
</dbReference>
<dbReference type="GO" id="GO:0055085">
    <property type="term" value="P:transmembrane transport"/>
    <property type="evidence" value="ECO:0007669"/>
    <property type="project" value="UniProtKB-ARBA"/>
</dbReference>
<dbReference type="RefSeq" id="WP_135767712.1">
    <property type="nucleotide sequence ID" value="NZ_RQET01000004.1"/>
</dbReference>
<reference evidence="6" key="1">
    <citation type="journal article" date="2019" name="PLoS Negl. Trop. Dis.">
        <title>Revisiting the worldwide diversity of Leptospira species in the environment.</title>
        <authorList>
            <person name="Vincent A.T."/>
            <person name="Schiettekatte O."/>
            <person name="Bourhy P."/>
            <person name="Veyrier F.J."/>
            <person name="Picardeau M."/>
        </authorList>
    </citation>
    <scope>NUCLEOTIDE SEQUENCE [LARGE SCALE GENOMIC DNA]</scope>
    <source>
        <strain evidence="6">SSW15</strain>
    </source>
</reference>
<evidence type="ECO:0000313" key="6">
    <source>
        <dbReference type="EMBL" id="TGK12313.1"/>
    </source>
</evidence>
<dbReference type="SUPFAM" id="SSF52540">
    <property type="entry name" value="P-loop containing nucleoside triphosphate hydrolases"/>
    <property type="match status" value="1"/>
</dbReference>
<dbReference type="EMBL" id="RQET01000004">
    <property type="protein sequence ID" value="TGK12313.1"/>
    <property type="molecule type" value="Genomic_DNA"/>
</dbReference>
<keyword evidence="4 6" id="KW-0067">ATP-binding</keyword>
<evidence type="ECO:0000259" key="5">
    <source>
        <dbReference type="PROSITE" id="PS50893"/>
    </source>
</evidence>
<keyword evidence="7" id="KW-1185">Reference proteome</keyword>
<name>A0A4R9GJM3_9LEPT</name>
<accession>A0A4R9GJM3</accession>
<evidence type="ECO:0000256" key="2">
    <source>
        <dbReference type="ARBA" id="ARBA00022448"/>
    </source>
</evidence>
<dbReference type="Pfam" id="PF00005">
    <property type="entry name" value="ABC_tran"/>
    <property type="match status" value="1"/>
</dbReference>
<comment type="similarity">
    <text evidence="1">Belongs to the ABC transporter superfamily.</text>
</comment>
<evidence type="ECO:0000256" key="4">
    <source>
        <dbReference type="ARBA" id="ARBA00022840"/>
    </source>
</evidence>
<dbReference type="OrthoDB" id="344505at2"/>
<keyword evidence="2" id="KW-0813">Transport</keyword>
<dbReference type="InterPro" id="IPR003593">
    <property type="entry name" value="AAA+_ATPase"/>
</dbReference>
<feature type="domain" description="ABC transporter" evidence="5">
    <location>
        <begin position="12"/>
        <end position="246"/>
    </location>
</feature>